<dbReference type="EMBL" id="CP036261">
    <property type="protein sequence ID" value="QDS87726.1"/>
    <property type="molecule type" value="Genomic_DNA"/>
</dbReference>
<keyword evidence="3" id="KW-1185">Reference proteome</keyword>
<proteinExistence type="predicted"/>
<dbReference type="AlphaFoldDB" id="A0A517LYM2"/>
<feature type="region of interest" description="Disordered" evidence="1">
    <location>
        <begin position="1009"/>
        <end position="1031"/>
    </location>
</feature>
<sequence>MPTSPLDFIKALVVCLLAAWGYDYAIAPALVGQKQLAEIPIRAPSDVGDSKIAEYFKPGSWQRESPKQIETEIGVLLFKDWQRLSDNRWKLSPVTLLLRSDDSAGETPSGEVNMRRPILLEAPGGAEIEFAESLSVIDGSTPPVQGGHLIGNVQIIGPATKSDGSDRLQINASDVRINGKKIWTTAPVRVQVGDAVAEGRDLTIALAGGGKIPTQRSDSPLAVLNELTLIYLDRLHVPLEQGTLWPALPEVLAARPPGSIPPSGVGGSLDVRCGGAMRFDFATYTLSLSNQVTIEHRGPGLPVDVIRCPNLAIELEDPFGNSVAKPSPDRMIRRVRAFGGPVTFDAPTLMTRVSAELIDADFRSGVIRIASSRGIDIAHRAMQLVLTDFEYRFTPGAPTDLIQLKAAGEGRLIAHDPTMPFRSFGWQDQLRITPQTEPNKYQLWMLQASAILPDDGRIRTDSLGLGFTLLPETPESKKEDDDAPLKGRFRPESLVAKGNVLFDTREIYAKTEQLDLFIEQVSADSPPEQQLRLNRASGESLKLWTKEPESSVAATGGLGAGFGQPAAASQPRPHISGRTLSANILTDGKNAVAHEFSINEDVRIEHVLESQQGPLPVVLTGRELIFVDGAEGRIVQVSGFPAQIEIADGYFRGPMVQLRMGDNSLFMDRAGEFQMPTSVLSAAGESNFRWVAPPRCTWEGQMQFNGRTAQLMRGVKMTGAVTTLDEPTRWDLHVGCDLLEVSLAQRINFTAPDASKQADVERISFRGIDANSNGVLLSAVQRDLRGNLMGSHQLQLPTLDVTPAQSQLLGSGPGWYHMWSKPEVTDSGPLATLSKTGGWLAAHLVYQEKIEGNFANKVLRFVRGVRVATSPVANEEQRIDARQIVEAQDGQAVLDCDQLEFSQTPSAHQFNLRGQSFGQWEAKAMSNVAFQGRNEKGLFRGTADRMGYIADKDLFVIEGVRNRPVELQRQYANGQSGGSFQAEILKFKPRTLEIIDLQIQNLNLGDLQQGFGVPPQPQPQTATPNTQPPRF</sequence>
<name>A0A517LYM2_9BACT</name>
<dbReference type="KEGG" id="ruv:EC9_19050"/>
<evidence type="ECO:0000313" key="2">
    <source>
        <dbReference type="EMBL" id="QDS87726.1"/>
    </source>
</evidence>
<reference evidence="2 3" key="1">
    <citation type="submission" date="2019-02" db="EMBL/GenBank/DDBJ databases">
        <title>Deep-cultivation of Planctomycetes and their phenomic and genomic characterization uncovers novel biology.</title>
        <authorList>
            <person name="Wiegand S."/>
            <person name="Jogler M."/>
            <person name="Boedeker C."/>
            <person name="Pinto D."/>
            <person name="Vollmers J."/>
            <person name="Rivas-Marin E."/>
            <person name="Kohn T."/>
            <person name="Peeters S.H."/>
            <person name="Heuer A."/>
            <person name="Rast P."/>
            <person name="Oberbeckmann S."/>
            <person name="Bunk B."/>
            <person name="Jeske O."/>
            <person name="Meyerdierks A."/>
            <person name="Storesund J.E."/>
            <person name="Kallscheuer N."/>
            <person name="Luecker S."/>
            <person name="Lage O.M."/>
            <person name="Pohl T."/>
            <person name="Merkel B.J."/>
            <person name="Hornburger P."/>
            <person name="Mueller R.-W."/>
            <person name="Bruemmer F."/>
            <person name="Labrenz M."/>
            <person name="Spormann A.M."/>
            <person name="Op den Camp H."/>
            <person name="Overmann J."/>
            <person name="Amann R."/>
            <person name="Jetten M.S.M."/>
            <person name="Mascher T."/>
            <person name="Medema M.H."/>
            <person name="Devos D.P."/>
            <person name="Kaster A.-K."/>
            <person name="Ovreas L."/>
            <person name="Rohde M."/>
            <person name="Galperin M.Y."/>
            <person name="Jogler C."/>
        </authorList>
    </citation>
    <scope>NUCLEOTIDE SEQUENCE [LARGE SCALE GENOMIC DNA]</scope>
    <source>
        <strain evidence="2 3">EC9</strain>
    </source>
</reference>
<dbReference type="OrthoDB" id="219504at2"/>
<organism evidence="2 3">
    <name type="scientific">Rosistilla ulvae</name>
    <dbReference type="NCBI Taxonomy" id="1930277"/>
    <lineage>
        <taxon>Bacteria</taxon>
        <taxon>Pseudomonadati</taxon>
        <taxon>Planctomycetota</taxon>
        <taxon>Planctomycetia</taxon>
        <taxon>Pirellulales</taxon>
        <taxon>Pirellulaceae</taxon>
        <taxon>Rosistilla</taxon>
    </lineage>
</organism>
<evidence type="ECO:0000256" key="1">
    <source>
        <dbReference type="SAM" id="MobiDB-lite"/>
    </source>
</evidence>
<gene>
    <name evidence="2" type="ORF">EC9_19050</name>
</gene>
<protein>
    <recommendedName>
        <fullName evidence="4">OstA-like protein</fullName>
    </recommendedName>
</protein>
<evidence type="ECO:0000313" key="3">
    <source>
        <dbReference type="Proteomes" id="UP000319557"/>
    </source>
</evidence>
<evidence type="ECO:0008006" key="4">
    <source>
        <dbReference type="Google" id="ProtNLM"/>
    </source>
</evidence>
<dbReference type="RefSeq" id="WP_145344280.1">
    <property type="nucleotide sequence ID" value="NZ_CP036261.1"/>
</dbReference>
<accession>A0A517LYM2</accession>
<dbReference type="Proteomes" id="UP000319557">
    <property type="component" value="Chromosome"/>
</dbReference>